<dbReference type="GO" id="GO:0016829">
    <property type="term" value="F:lyase activity"/>
    <property type="evidence" value="ECO:0007669"/>
    <property type="project" value="UniProtKB-KW"/>
</dbReference>
<dbReference type="InterPro" id="IPR004369">
    <property type="entry name" value="Prolyl-tRNA_editing_YbaK/EbsC"/>
</dbReference>
<dbReference type="PIRSF" id="PIRSF006181">
    <property type="entry name" value="EbsC_YbaK"/>
    <property type="match status" value="1"/>
</dbReference>
<protein>
    <recommendedName>
        <fullName evidence="4">Cys-tRNA(Pro)/Cys-tRNA(Cys) deacylase</fullName>
        <ecNumber evidence="4">4.2.-.-</ecNumber>
    </recommendedName>
</protein>
<dbReference type="Proteomes" id="UP000189735">
    <property type="component" value="Unassembled WGS sequence"/>
</dbReference>
<evidence type="ECO:0000259" key="5">
    <source>
        <dbReference type="Pfam" id="PF04073"/>
    </source>
</evidence>
<proteinExistence type="inferred from homology"/>
<dbReference type="RefSeq" id="WP_078713851.1">
    <property type="nucleotide sequence ID" value="NZ_FUYG01000003.1"/>
</dbReference>
<dbReference type="EC" id="4.2.-.-" evidence="4"/>
<evidence type="ECO:0000256" key="3">
    <source>
        <dbReference type="ARBA" id="ARBA00023239"/>
    </source>
</evidence>
<organism evidence="6 7">
    <name type="scientific">Agreia bicolorata</name>
    <dbReference type="NCBI Taxonomy" id="110935"/>
    <lineage>
        <taxon>Bacteria</taxon>
        <taxon>Bacillati</taxon>
        <taxon>Actinomycetota</taxon>
        <taxon>Actinomycetes</taxon>
        <taxon>Micrococcales</taxon>
        <taxon>Microbacteriaceae</taxon>
        <taxon>Agreia</taxon>
    </lineage>
</organism>
<dbReference type="GO" id="GO:0006412">
    <property type="term" value="P:translation"/>
    <property type="evidence" value="ECO:0007669"/>
    <property type="project" value="UniProtKB-KW"/>
</dbReference>
<feature type="domain" description="YbaK/aminoacyl-tRNA synthetase-associated" evidence="5">
    <location>
        <begin position="42"/>
        <end position="152"/>
    </location>
</feature>
<name>A0A1T4XP69_9MICO</name>
<sequence>MAKKSSASGPTTAATTALSRAGVEFVPHAYTHDPAVTDFGIEAATALGIEAERVFKTLMVDTDAGLGIGIVPVSGMLDLKALASALGGKKAAMADLALAERKSGYVVGGISPFGQRTALPTVLDDSALEFDTILVSGGRRGFDIELAPADLLAVTRGTAARIRRL</sequence>
<evidence type="ECO:0000313" key="7">
    <source>
        <dbReference type="Proteomes" id="UP000189735"/>
    </source>
</evidence>
<reference evidence="7" key="1">
    <citation type="submission" date="2017-02" db="EMBL/GenBank/DDBJ databases">
        <authorList>
            <person name="Varghese N."/>
            <person name="Submissions S."/>
        </authorList>
    </citation>
    <scope>NUCLEOTIDE SEQUENCE [LARGE SCALE GENOMIC DNA]</scope>
    <source>
        <strain evidence="7">VKM Ac-2052</strain>
    </source>
</reference>
<dbReference type="CDD" id="cd00002">
    <property type="entry name" value="YbaK_deacylase"/>
    <property type="match status" value="1"/>
</dbReference>
<dbReference type="Gene3D" id="3.90.960.10">
    <property type="entry name" value="YbaK/aminoacyl-tRNA synthetase-associated domain"/>
    <property type="match status" value="1"/>
</dbReference>
<dbReference type="Pfam" id="PF04073">
    <property type="entry name" value="tRNA_edit"/>
    <property type="match status" value="1"/>
</dbReference>
<dbReference type="PANTHER" id="PTHR30411:SF0">
    <property type="entry name" value="CYS-TRNA(PRO)_CYS-TRNA(CYS) DEACYLASE YBAK"/>
    <property type="match status" value="1"/>
</dbReference>
<evidence type="ECO:0000256" key="2">
    <source>
        <dbReference type="ARBA" id="ARBA00022917"/>
    </source>
</evidence>
<keyword evidence="2 4" id="KW-0648">Protein biosynthesis</keyword>
<keyword evidence="3 4" id="KW-0456">Lyase</keyword>
<comment type="similarity">
    <text evidence="1 4">Belongs to the prolyl-tRNA editing family. YbaK/EbsC subfamily.</text>
</comment>
<dbReference type="AlphaFoldDB" id="A0A1T4XP69"/>
<accession>A0A1T4XP69</accession>
<evidence type="ECO:0000256" key="4">
    <source>
        <dbReference type="PIRNR" id="PIRNR006181"/>
    </source>
</evidence>
<dbReference type="GO" id="GO:0002161">
    <property type="term" value="F:aminoacyl-tRNA deacylase activity"/>
    <property type="evidence" value="ECO:0007669"/>
    <property type="project" value="InterPro"/>
</dbReference>
<dbReference type="SUPFAM" id="SSF55826">
    <property type="entry name" value="YbaK/ProRS associated domain"/>
    <property type="match status" value="1"/>
</dbReference>
<dbReference type="InterPro" id="IPR007214">
    <property type="entry name" value="YbaK/aa-tRNA-synth-assoc-dom"/>
</dbReference>
<dbReference type="EMBL" id="FUYG01000003">
    <property type="protein sequence ID" value="SKA90908.1"/>
    <property type="molecule type" value="Genomic_DNA"/>
</dbReference>
<gene>
    <name evidence="6" type="ORF">SAMN06295879_1386</name>
</gene>
<evidence type="ECO:0000313" key="6">
    <source>
        <dbReference type="EMBL" id="SKA90908.1"/>
    </source>
</evidence>
<dbReference type="NCBIfam" id="TIGR00011">
    <property type="entry name" value="YbaK_EbsC"/>
    <property type="match status" value="1"/>
</dbReference>
<dbReference type="InterPro" id="IPR036754">
    <property type="entry name" value="YbaK/aa-tRNA-synt-asso_dom_sf"/>
</dbReference>
<evidence type="ECO:0000256" key="1">
    <source>
        <dbReference type="ARBA" id="ARBA00009798"/>
    </source>
</evidence>
<dbReference type="PANTHER" id="PTHR30411">
    <property type="entry name" value="CYTOPLASMIC PROTEIN"/>
    <property type="match status" value="1"/>
</dbReference>